<dbReference type="Pfam" id="PF02826">
    <property type="entry name" value="2-Hacid_dh_C"/>
    <property type="match status" value="1"/>
</dbReference>
<dbReference type="PROSITE" id="PS00671">
    <property type="entry name" value="D_2_HYDROXYACID_DH_3"/>
    <property type="match status" value="1"/>
</dbReference>
<dbReference type="EMBL" id="AZFZ01000018">
    <property type="protein sequence ID" value="KRM44190.1"/>
    <property type="molecule type" value="Genomic_DNA"/>
</dbReference>
<name>A0A0R1YNP4_9LACO</name>
<evidence type="ECO:0000259" key="5">
    <source>
        <dbReference type="Pfam" id="PF00389"/>
    </source>
</evidence>
<dbReference type="Gene3D" id="3.40.50.720">
    <property type="entry name" value="NAD(P)-binding Rossmann-like Domain"/>
    <property type="match status" value="2"/>
</dbReference>
<dbReference type="PATRIC" id="fig|1423786.4.peg.821"/>
<dbReference type="RefSeq" id="WP_054733889.1">
    <property type="nucleotide sequence ID" value="NZ_AZFZ01000018.1"/>
</dbReference>
<protein>
    <submittedName>
        <fullName evidence="7">D-lactate dehydrogenase</fullName>
    </submittedName>
</protein>
<gene>
    <name evidence="7" type="ORF">FD47_GL000779</name>
</gene>
<keyword evidence="2 4" id="KW-0560">Oxidoreductase</keyword>
<evidence type="ECO:0000256" key="3">
    <source>
        <dbReference type="ARBA" id="ARBA00023027"/>
    </source>
</evidence>
<proteinExistence type="inferred from homology"/>
<organism evidence="7 8">
    <name type="scientific">Lentilactobacillus parafarraginis DSM 18390 = JCM 14109</name>
    <dbReference type="NCBI Taxonomy" id="1423786"/>
    <lineage>
        <taxon>Bacteria</taxon>
        <taxon>Bacillati</taxon>
        <taxon>Bacillota</taxon>
        <taxon>Bacilli</taxon>
        <taxon>Lactobacillales</taxon>
        <taxon>Lactobacillaceae</taxon>
        <taxon>Lentilactobacillus</taxon>
    </lineage>
</organism>
<dbReference type="SUPFAM" id="SSF52283">
    <property type="entry name" value="Formate/glycerate dehydrogenase catalytic domain-like"/>
    <property type="match status" value="1"/>
</dbReference>
<accession>A0A0R1YNP4</accession>
<dbReference type="PANTHER" id="PTHR43026">
    <property type="entry name" value="2-HYDROXYACID DEHYDROGENASE HOMOLOG 1-RELATED"/>
    <property type="match status" value="1"/>
</dbReference>
<evidence type="ECO:0000259" key="6">
    <source>
        <dbReference type="Pfam" id="PF02826"/>
    </source>
</evidence>
<dbReference type="InterPro" id="IPR058205">
    <property type="entry name" value="D-LDH-like"/>
</dbReference>
<reference evidence="7 8" key="1">
    <citation type="journal article" date="2015" name="Genome Announc.">
        <title>Expanding the biotechnology potential of lactobacilli through comparative genomics of 213 strains and associated genera.</title>
        <authorList>
            <person name="Sun Z."/>
            <person name="Harris H.M."/>
            <person name="McCann A."/>
            <person name="Guo C."/>
            <person name="Argimon S."/>
            <person name="Zhang W."/>
            <person name="Yang X."/>
            <person name="Jeffery I.B."/>
            <person name="Cooney J.C."/>
            <person name="Kagawa T.F."/>
            <person name="Liu W."/>
            <person name="Song Y."/>
            <person name="Salvetti E."/>
            <person name="Wrobel A."/>
            <person name="Rasinkangas P."/>
            <person name="Parkhill J."/>
            <person name="Rea M.C."/>
            <person name="O'Sullivan O."/>
            <person name="Ritari J."/>
            <person name="Douillard F.P."/>
            <person name="Paul Ross R."/>
            <person name="Yang R."/>
            <person name="Briner A.E."/>
            <person name="Felis G.E."/>
            <person name="de Vos W.M."/>
            <person name="Barrangou R."/>
            <person name="Klaenhammer T.R."/>
            <person name="Caufield P.W."/>
            <person name="Cui Y."/>
            <person name="Zhang H."/>
            <person name="O'Toole P.W."/>
        </authorList>
    </citation>
    <scope>NUCLEOTIDE SEQUENCE [LARGE SCALE GENOMIC DNA]</scope>
    <source>
        <strain evidence="7 8">DSM 18390</strain>
    </source>
</reference>
<sequence length="334" mass="37208">MTKILAYHVRDDEQQFIDEWAAEHHVQVDSVTAELHDDTVDQAQGYDGIDYKQRSILSEKPELYQKLHQFGIQQLACRSAGIDSVNLQWAFQNGLRVTNVPSYSPPAVAELVLAQAMQLIRHIPQFNQRIADNNYVVNGLRSRELSSLTIGIIGVGRIGGTVAKIFHALGATVLGNDIRAPRADMRGILTYTSKENLLKQSDIVTSHVYYAKQNYHLLGEAQFDLMKPGAFLINDSRGPVVNTNALLAALHGKQIAGAALDVVENETEIFNLRFDHQTPVPHYNALKKLPNVLLTPHIGFFTNTAVKNMVKQSLDDTLAIIEGRPSDHEIKNEE</sequence>
<dbReference type="Pfam" id="PF00389">
    <property type="entry name" value="2-Hacid_dh"/>
    <property type="match status" value="1"/>
</dbReference>
<comment type="similarity">
    <text evidence="1 4">Belongs to the D-isomer specific 2-hydroxyacid dehydrogenase family.</text>
</comment>
<evidence type="ECO:0000256" key="4">
    <source>
        <dbReference type="RuleBase" id="RU003719"/>
    </source>
</evidence>
<dbReference type="InterPro" id="IPR006140">
    <property type="entry name" value="D-isomer_DH_NAD-bd"/>
</dbReference>
<keyword evidence="3" id="KW-0520">NAD</keyword>
<evidence type="ECO:0000313" key="7">
    <source>
        <dbReference type="EMBL" id="KRM44190.1"/>
    </source>
</evidence>
<dbReference type="InterPro" id="IPR006139">
    <property type="entry name" value="D-isomer_2_OHA_DH_cat_dom"/>
</dbReference>
<dbReference type="SUPFAM" id="SSF51735">
    <property type="entry name" value="NAD(P)-binding Rossmann-fold domains"/>
    <property type="match status" value="1"/>
</dbReference>
<evidence type="ECO:0000256" key="1">
    <source>
        <dbReference type="ARBA" id="ARBA00005854"/>
    </source>
</evidence>
<feature type="domain" description="D-isomer specific 2-hydroxyacid dehydrogenase catalytic" evidence="5">
    <location>
        <begin position="5"/>
        <end position="330"/>
    </location>
</feature>
<dbReference type="Proteomes" id="UP000051010">
    <property type="component" value="Unassembled WGS sequence"/>
</dbReference>
<dbReference type="InterPro" id="IPR029753">
    <property type="entry name" value="D-isomer_DH_CS"/>
</dbReference>
<evidence type="ECO:0000256" key="2">
    <source>
        <dbReference type="ARBA" id="ARBA00023002"/>
    </source>
</evidence>
<dbReference type="InterPro" id="IPR036291">
    <property type="entry name" value="NAD(P)-bd_dom_sf"/>
</dbReference>
<feature type="domain" description="D-isomer specific 2-hydroxyacid dehydrogenase NAD-binding" evidence="6">
    <location>
        <begin position="114"/>
        <end position="299"/>
    </location>
</feature>
<dbReference type="CDD" id="cd12186">
    <property type="entry name" value="LDH"/>
    <property type="match status" value="1"/>
</dbReference>
<comment type="caution">
    <text evidence="7">The sequence shown here is derived from an EMBL/GenBank/DDBJ whole genome shotgun (WGS) entry which is preliminary data.</text>
</comment>
<evidence type="ECO:0000313" key="8">
    <source>
        <dbReference type="Proteomes" id="UP000051010"/>
    </source>
</evidence>
<dbReference type="GO" id="GO:0051287">
    <property type="term" value="F:NAD binding"/>
    <property type="evidence" value="ECO:0007669"/>
    <property type="project" value="InterPro"/>
</dbReference>
<dbReference type="GO" id="GO:0008720">
    <property type="term" value="F:D-lactate dehydrogenase (NAD+) activity"/>
    <property type="evidence" value="ECO:0007669"/>
    <property type="project" value="TreeGrafter"/>
</dbReference>
<dbReference type="PANTHER" id="PTHR43026:SF1">
    <property type="entry name" value="2-HYDROXYACID DEHYDROGENASE HOMOLOG 1-RELATED"/>
    <property type="match status" value="1"/>
</dbReference>
<dbReference type="AlphaFoldDB" id="A0A0R1YNP4"/>